<proteinExistence type="predicted"/>
<accession>A0ACC0KFB0</accession>
<gene>
    <name evidence="1" type="ORF">MSG28_003523</name>
</gene>
<evidence type="ECO:0000313" key="1">
    <source>
        <dbReference type="EMBL" id="KAI8435147.1"/>
    </source>
</evidence>
<dbReference type="EMBL" id="CM046105">
    <property type="protein sequence ID" value="KAI8435147.1"/>
    <property type="molecule type" value="Genomic_DNA"/>
</dbReference>
<protein>
    <submittedName>
        <fullName evidence="1">Uncharacterized protein</fullName>
    </submittedName>
</protein>
<keyword evidence="2" id="KW-1185">Reference proteome</keyword>
<organism evidence="1 2">
    <name type="scientific">Choristoneura fumiferana</name>
    <name type="common">Spruce budworm moth</name>
    <name type="synonym">Archips fumiferana</name>
    <dbReference type="NCBI Taxonomy" id="7141"/>
    <lineage>
        <taxon>Eukaryota</taxon>
        <taxon>Metazoa</taxon>
        <taxon>Ecdysozoa</taxon>
        <taxon>Arthropoda</taxon>
        <taxon>Hexapoda</taxon>
        <taxon>Insecta</taxon>
        <taxon>Pterygota</taxon>
        <taxon>Neoptera</taxon>
        <taxon>Endopterygota</taxon>
        <taxon>Lepidoptera</taxon>
        <taxon>Glossata</taxon>
        <taxon>Ditrysia</taxon>
        <taxon>Tortricoidea</taxon>
        <taxon>Tortricidae</taxon>
        <taxon>Tortricinae</taxon>
        <taxon>Choristoneura</taxon>
    </lineage>
</organism>
<sequence length="580" mass="65036">MLSILANSRLLCGLLHVLNYCAARTSLPLLVAVASALLVARLAQLVREARKLPPGPWGPPVVGYLPFLGVRHKTFLELARSYGVLFSARLGNQLTVVLSDYRLIREAFRREEFTGRPNTPLMHTLDGLAHSAHDMCASGRCQRHPLPAAALAPPTSDPSLPSNRLLLCCAGIINSEGRLWKSQRRFLHEKLREFGMTYMGNGKKIMETRIKSEVNDLISNLHNAEGAPIDANPLLALGVSNVICGITMSVRFSLGDARFTRLNNLIEEGMRLFGEIHYGEYIPLYNYLPGKARAQIKVMKNRDEMFGFYQTLIDEHRETLDLENARDLIDVYLIEIEKAKLEGKAGELFEGRDHELQLKQILGDLFSAGMETIKSSLLWMLVFMLRNPDAKRRVQEELDAVVGRERLPTIEDMPLLPYTETTILETLRMSSIVPLATTHSPTKDVQLNGYKIPAGSQVVPLINCIHMDPNLWDQPEKFNPDRFIDQDGKIRRPEFFMPFGVGRRMCLGDVLARMEMFMFFASMMHQFDVQLAEGASSPSLEGTVGATISPQAFRLKFIPRTPPAPAPAPDHPLLRHVGAH</sequence>
<name>A0ACC0KFB0_CHOFU</name>
<reference evidence="1 2" key="1">
    <citation type="journal article" date="2022" name="Genome Biol. Evol.">
        <title>The Spruce Budworm Genome: Reconstructing the Evolutionary History of Antifreeze Proteins.</title>
        <authorList>
            <person name="Beliveau C."/>
            <person name="Gagne P."/>
            <person name="Picq S."/>
            <person name="Vernygora O."/>
            <person name="Keeling C.I."/>
            <person name="Pinkney K."/>
            <person name="Doucet D."/>
            <person name="Wen F."/>
            <person name="Johnston J.S."/>
            <person name="Maaroufi H."/>
            <person name="Boyle B."/>
            <person name="Laroche J."/>
            <person name="Dewar K."/>
            <person name="Juretic N."/>
            <person name="Blackburn G."/>
            <person name="Nisole A."/>
            <person name="Brunet B."/>
            <person name="Brandao M."/>
            <person name="Lumley L."/>
            <person name="Duan J."/>
            <person name="Quan G."/>
            <person name="Lucarotti C.J."/>
            <person name="Roe A.D."/>
            <person name="Sperling F.A.H."/>
            <person name="Levesque R.C."/>
            <person name="Cusson M."/>
        </authorList>
    </citation>
    <scope>NUCLEOTIDE SEQUENCE [LARGE SCALE GENOMIC DNA]</scope>
    <source>
        <strain evidence="1">Glfc:IPQL:Cfum</strain>
    </source>
</reference>
<evidence type="ECO:0000313" key="2">
    <source>
        <dbReference type="Proteomes" id="UP001064048"/>
    </source>
</evidence>
<dbReference type="Proteomes" id="UP001064048">
    <property type="component" value="Chromosome 5"/>
</dbReference>
<comment type="caution">
    <text evidence="1">The sequence shown here is derived from an EMBL/GenBank/DDBJ whole genome shotgun (WGS) entry which is preliminary data.</text>
</comment>